<dbReference type="GO" id="GO:0016020">
    <property type="term" value="C:membrane"/>
    <property type="evidence" value="ECO:0007669"/>
    <property type="project" value="UniProtKB-SubCell"/>
</dbReference>
<dbReference type="SMART" id="SM00387">
    <property type="entry name" value="HATPase_c"/>
    <property type="match status" value="1"/>
</dbReference>
<feature type="coiled-coil region" evidence="9">
    <location>
        <begin position="226"/>
        <end position="260"/>
    </location>
</feature>
<dbReference type="InterPro" id="IPR003661">
    <property type="entry name" value="HisK_dim/P_dom"/>
</dbReference>
<dbReference type="SMART" id="SM00304">
    <property type="entry name" value="HAMP"/>
    <property type="match status" value="1"/>
</dbReference>
<dbReference type="PANTHER" id="PTHR43711:SF1">
    <property type="entry name" value="HISTIDINE KINASE 1"/>
    <property type="match status" value="1"/>
</dbReference>
<evidence type="ECO:0000259" key="11">
    <source>
        <dbReference type="PROSITE" id="PS50109"/>
    </source>
</evidence>
<dbReference type="InterPro" id="IPR003660">
    <property type="entry name" value="HAMP_dom"/>
</dbReference>
<organism evidence="13 14">
    <name type="scientific">Lactobacillus kalixensis DSM 16043</name>
    <dbReference type="NCBI Taxonomy" id="1423763"/>
    <lineage>
        <taxon>Bacteria</taxon>
        <taxon>Bacillati</taxon>
        <taxon>Bacillota</taxon>
        <taxon>Bacilli</taxon>
        <taxon>Lactobacillales</taxon>
        <taxon>Lactobacillaceae</taxon>
        <taxon>Lactobacillus</taxon>
    </lineage>
</organism>
<dbReference type="InterPro" id="IPR005467">
    <property type="entry name" value="His_kinase_dom"/>
</dbReference>
<evidence type="ECO:0000313" key="13">
    <source>
        <dbReference type="EMBL" id="KRL91400.1"/>
    </source>
</evidence>
<dbReference type="EC" id="2.7.13.3" evidence="3"/>
<dbReference type="GO" id="GO:0000155">
    <property type="term" value="F:phosphorelay sensor kinase activity"/>
    <property type="evidence" value="ECO:0007669"/>
    <property type="project" value="InterPro"/>
</dbReference>
<keyword evidence="10" id="KW-1133">Transmembrane helix</keyword>
<dbReference type="PROSITE" id="PS50885">
    <property type="entry name" value="HAMP"/>
    <property type="match status" value="1"/>
</dbReference>
<keyword evidence="4" id="KW-0597">Phosphoprotein</keyword>
<dbReference type="SUPFAM" id="SSF55874">
    <property type="entry name" value="ATPase domain of HSP90 chaperone/DNA topoisomerase II/histidine kinase"/>
    <property type="match status" value="1"/>
</dbReference>
<dbReference type="PANTHER" id="PTHR43711">
    <property type="entry name" value="TWO-COMPONENT HISTIDINE KINASE"/>
    <property type="match status" value="1"/>
</dbReference>
<protein>
    <recommendedName>
        <fullName evidence="3">histidine kinase</fullName>
        <ecNumber evidence="3">2.7.13.3</ecNumber>
    </recommendedName>
</protein>
<feature type="domain" description="Histidine kinase" evidence="11">
    <location>
        <begin position="260"/>
        <end position="476"/>
    </location>
</feature>
<dbReference type="Pfam" id="PF00672">
    <property type="entry name" value="HAMP"/>
    <property type="match status" value="1"/>
</dbReference>
<dbReference type="FunFam" id="1.10.287.130:FF:000001">
    <property type="entry name" value="Two-component sensor histidine kinase"/>
    <property type="match status" value="1"/>
</dbReference>
<keyword evidence="8 10" id="KW-0472">Membrane</keyword>
<feature type="transmembrane region" description="Helical" evidence="10">
    <location>
        <begin position="6"/>
        <end position="25"/>
    </location>
</feature>
<dbReference type="CDD" id="cd06225">
    <property type="entry name" value="HAMP"/>
    <property type="match status" value="1"/>
</dbReference>
<dbReference type="STRING" id="1423763.FC46_GL000700"/>
<dbReference type="OrthoDB" id="3436at2"/>
<feature type="domain" description="HAMP" evidence="12">
    <location>
        <begin position="193"/>
        <end position="245"/>
    </location>
</feature>
<evidence type="ECO:0000256" key="1">
    <source>
        <dbReference type="ARBA" id="ARBA00000085"/>
    </source>
</evidence>
<dbReference type="InterPro" id="IPR003594">
    <property type="entry name" value="HATPase_dom"/>
</dbReference>
<evidence type="ECO:0000256" key="5">
    <source>
        <dbReference type="ARBA" id="ARBA00022679"/>
    </source>
</evidence>
<evidence type="ECO:0000256" key="8">
    <source>
        <dbReference type="ARBA" id="ARBA00023136"/>
    </source>
</evidence>
<dbReference type="EMBL" id="AZFM01000002">
    <property type="protein sequence ID" value="KRL91400.1"/>
    <property type="molecule type" value="Genomic_DNA"/>
</dbReference>
<evidence type="ECO:0000256" key="4">
    <source>
        <dbReference type="ARBA" id="ARBA00022553"/>
    </source>
</evidence>
<dbReference type="CDD" id="cd00075">
    <property type="entry name" value="HATPase"/>
    <property type="match status" value="1"/>
</dbReference>
<dbReference type="PATRIC" id="fig|1423763.3.peg.704"/>
<dbReference type="Pfam" id="PF00512">
    <property type="entry name" value="HisKA"/>
    <property type="match status" value="1"/>
</dbReference>
<dbReference type="Gene3D" id="6.10.340.10">
    <property type="match status" value="1"/>
</dbReference>
<keyword evidence="5" id="KW-0808">Transferase</keyword>
<dbReference type="Proteomes" id="UP000051036">
    <property type="component" value="Unassembled WGS sequence"/>
</dbReference>
<feature type="transmembrane region" description="Helical" evidence="10">
    <location>
        <begin position="173"/>
        <end position="194"/>
    </location>
</feature>
<evidence type="ECO:0000256" key="6">
    <source>
        <dbReference type="ARBA" id="ARBA00022777"/>
    </source>
</evidence>
<sequence>MKLIYQHMLGFLCVILTSVAIIGYAELDYMKNSVYEQNFERMNSYARTIGQIVTSEKNSTDAALDDNFLSQLQFVLRGDHVNFRIYNSKNQQVYPVTGEQTRLSNRVFSMMRKGSEIHIRNNQQSSEMGLTKLAYTGVLVPWRDSNKKLLGVIWIGSTVRNVERPLVTARHNLINAFIVTLIVGLILSWILAYYSTNKIKKLSNATKKVAEGDFDVQIPSKGNNEIDQLAGNFNRMVRKLKQSNEEVKAQEERRDQFMADAAHEMRTPLTTINGILEGLKYDAIPEESKPKSIDLMQHETKRLIRLVNENLDYEKIRNNQIMLYKAEFNATPVLEDLRAQLTHNAQNANDELILTVPKELPIYADRDRFTQIMVNLVQNAIQFTHDGKIEISGKRFEHATELKVKDNGIGMSPEQTKYIFERFFKADPSRARLGTGESGLGLSIVSSLIKQHGGKITVESEPDKGSTFIVTIYDQGYEQFITKENS</sequence>
<evidence type="ECO:0000313" key="14">
    <source>
        <dbReference type="Proteomes" id="UP000051036"/>
    </source>
</evidence>
<evidence type="ECO:0000256" key="10">
    <source>
        <dbReference type="SAM" id="Phobius"/>
    </source>
</evidence>
<dbReference type="PROSITE" id="PS50109">
    <property type="entry name" value="HIS_KIN"/>
    <property type="match status" value="1"/>
</dbReference>
<keyword evidence="7" id="KW-0902">Two-component regulatory system</keyword>
<dbReference type="FunFam" id="3.30.565.10:FF:000006">
    <property type="entry name" value="Sensor histidine kinase WalK"/>
    <property type="match status" value="1"/>
</dbReference>
<dbReference type="CDD" id="cd00082">
    <property type="entry name" value="HisKA"/>
    <property type="match status" value="1"/>
</dbReference>
<dbReference type="InterPro" id="IPR036890">
    <property type="entry name" value="HATPase_C_sf"/>
</dbReference>
<dbReference type="Gene3D" id="1.10.287.130">
    <property type="match status" value="1"/>
</dbReference>
<dbReference type="Gene3D" id="3.30.565.10">
    <property type="entry name" value="Histidine kinase-like ATPase, C-terminal domain"/>
    <property type="match status" value="1"/>
</dbReference>
<keyword evidence="6 13" id="KW-0418">Kinase</keyword>
<keyword evidence="10" id="KW-0812">Transmembrane</keyword>
<comment type="caution">
    <text evidence="13">The sequence shown here is derived from an EMBL/GenBank/DDBJ whole genome shotgun (WGS) entry which is preliminary data.</text>
</comment>
<accession>A0A0R1UJL5</accession>
<dbReference type="AlphaFoldDB" id="A0A0R1UJL5"/>
<evidence type="ECO:0000259" key="12">
    <source>
        <dbReference type="PROSITE" id="PS50885"/>
    </source>
</evidence>
<dbReference type="SUPFAM" id="SSF158472">
    <property type="entry name" value="HAMP domain-like"/>
    <property type="match status" value="1"/>
</dbReference>
<dbReference type="InterPro" id="IPR004358">
    <property type="entry name" value="Sig_transdc_His_kin-like_C"/>
</dbReference>
<gene>
    <name evidence="13" type="ORF">FC46_GL000700</name>
</gene>
<name>A0A0R1UJL5_9LACO</name>
<reference evidence="13 14" key="1">
    <citation type="journal article" date="2015" name="Genome Announc.">
        <title>Expanding the biotechnology potential of lactobacilli through comparative genomics of 213 strains and associated genera.</title>
        <authorList>
            <person name="Sun Z."/>
            <person name="Harris H.M."/>
            <person name="McCann A."/>
            <person name="Guo C."/>
            <person name="Argimon S."/>
            <person name="Zhang W."/>
            <person name="Yang X."/>
            <person name="Jeffery I.B."/>
            <person name="Cooney J.C."/>
            <person name="Kagawa T.F."/>
            <person name="Liu W."/>
            <person name="Song Y."/>
            <person name="Salvetti E."/>
            <person name="Wrobel A."/>
            <person name="Rasinkangas P."/>
            <person name="Parkhill J."/>
            <person name="Rea M.C."/>
            <person name="O'Sullivan O."/>
            <person name="Ritari J."/>
            <person name="Douillard F.P."/>
            <person name="Paul Ross R."/>
            <person name="Yang R."/>
            <person name="Briner A.E."/>
            <person name="Felis G.E."/>
            <person name="de Vos W.M."/>
            <person name="Barrangou R."/>
            <person name="Klaenhammer T.R."/>
            <person name="Caufield P.W."/>
            <person name="Cui Y."/>
            <person name="Zhang H."/>
            <person name="O'Toole P.W."/>
        </authorList>
    </citation>
    <scope>NUCLEOTIDE SEQUENCE [LARGE SCALE GENOMIC DNA]</scope>
    <source>
        <strain evidence="13 14">DSM 16043</strain>
    </source>
</reference>
<evidence type="ECO:0000256" key="2">
    <source>
        <dbReference type="ARBA" id="ARBA00004370"/>
    </source>
</evidence>
<proteinExistence type="predicted"/>
<dbReference type="SMART" id="SM00388">
    <property type="entry name" value="HisKA"/>
    <property type="match status" value="1"/>
</dbReference>
<keyword evidence="14" id="KW-1185">Reference proteome</keyword>
<comment type="catalytic activity">
    <reaction evidence="1">
        <text>ATP + protein L-histidine = ADP + protein N-phospho-L-histidine.</text>
        <dbReference type="EC" id="2.7.13.3"/>
    </reaction>
</comment>
<dbReference type="Pfam" id="PF02518">
    <property type="entry name" value="HATPase_c"/>
    <property type="match status" value="1"/>
</dbReference>
<comment type="subcellular location">
    <subcellularLocation>
        <location evidence="2">Membrane</location>
    </subcellularLocation>
</comment>
<evidence type="ECO:0000256" key="3">
    <source>
        <dbReference type="ARBA" id="ARBA00012438"/>
    </source>
</evidence>
<dbReference type="PRINTS" id="PR00344">
    <property type="entry name" value="BCTRLSENSOR"/>
</dbReference>
<dbReference type="InterPro" id="IPR036097">
    <property type="entry name" value="HisK_dim/P_sf"/>
</dbReference>
<dbReference type="SUPFAM" id="SSF47384">
    <property type="entry name" value="Homodimeric domain of signal transducing histidine kinase"/>
    <property type="match status" value="1"/>
</dbReference>
<keyword evidence="9" id="KW-0175">Coiled coil</keyword>
<evidence type="ECO:0000256" key="7">
    <source>
        <dbReference type="ARBA" id="ARBA00023012"/>
    </source>
</evidence>
<dbReference type="RefSeq" id="WP_057797231.1">
    <property type="nucleotide sequence ID" value="NZ_AZFM01000002.1"/>
</dbReference>
<dbReference type="InterPro" id="IPR050736">
    <property type="entry name" value="Sensor_HK_Regulatory"/>
</dbReference>
<evidence type="ECO:0000256" key="9">
    <source>
        <dbReference type="SAM" id="Coils"/>
    </source>
</evidence>